<dbReference type="EC" id="2.1.1.72" evidence="1"/>
<evidence type="ECO:0000256" key="3">
    <source>
        <dbReference type="ARBA" id="ARBA00022679"/>
    </source>
</evidence>
<dbReference type="EMBL" id="MUIZ01000006">
    <property type="protein sequence ID" value="OUK03873.1"/>
    <property type="molecule type" value="Genomic_DNA"/>
</dbReference>
<dbReference type="GO" id="GO:0009007">
    <property type="term" value="F:site-specific DNA-methyltransferase (adenine-specific) activity"/>
    <property type="evidence" value="ECO:0007669"/>
    <property type="project" value="UniProtKB-EC"/>
</dbReference>
<dbReference type="GO" id="GO:0009307">
    <property type="term" value="P:DNA restriction-modification system"/>
    <property type="evidence" value="ECO:0007669"/>
    <property type="project" value="UniProtKB-KW"/>
</dbReference>
<dbReference type="PRINTS" id="PR00507">
    <property type="entry name" value="N12N6MTFRASE"/>
</dbReference>
<evidence type="ECO:0000256" key="7">
    <source>
        <dbReference type="ARBA" id="ARBA00047942"/>
    </source>
</evidence>
<dbReference type="Pfam" id="PF07669">
    <property type="entry name" value="Eco57I"/>
    <property type="match status" value="1"/>
</dbReference>
<dbReference type="PANTHER" id="PTHR33841:SF6">
    <property type="entry name" value="TYPE II METHYLTRANSFERASE M.HINDII"/>
    <property type="match status" value="1"/>
</dbReference>
<protein>
    <recommendedName>
        <fullName evidence="1">site-specific DNA-methyltransferase (adenine-specific)</fullName>
        <ecNumber evidence="1">2.1.1.72</ecNumber>
    </recommendedName>
</protein>
<keyword evidence="6" id="KW-0238">DNA-binding</keyword>
<dbReference type="Gene3D" id="3.40.50.150">
    <property type="entry name" value="Vaccinia Virus protein VP39"/>
    <property type="match status" value="1"/>
</dbReference>
<evidence type="ECO:0000256" key="2">
    <source>
        <dbReference type="ARBA" id="ARBA00022603"/>
    </source>
</evidence>
<keyword evidence="5" id="KW-0680">Restriction system</keyword>
<keyword evidence="2" id="KW-0489">Methyltransferase</keyword>
<dbReference type="RefSeq" id="WP_086583129.1">
    <property type="nucleotide sequence ID" value="NZ_MUIZ01000006.1"/>
</dbReference>
<evidence type="ECO:0000313" key="10">
    <source>
        <dbReference type="Proteomes" id="UP000194606"/>
    </source>
</evidence>
<evidence type="ECO:0000256" key="4">
    <source>
        <dbReference type="ARBA" id="ARBA00022691"/>
    </source>
</evidence>
<dbReference type="Proteomes" id="UP000194606">
    <property type="component" value="Unassembled WGS sequence"/>
</dbReference>
<sequence>MEKQYQFLKKNGIFYTGEKLAFQMVNLLEIDYKKNFSLIEPAVGEGHILSVVVEEFFKNNISKTSEEKKKFLENNIVGFDIRYDALEVCRKKLDMVSKKYISEKIQWNLKNYNALNSEEIESLGEYDYLISNPPYVSRHNMNEQTIKALKNQSIFCTKYNFDLYYYFIEIGLKLWNKVGKMVYITPNSYTKARSAEVMLKHIIDNYYIERIIDFKDEMLFEDATTYSAITVFSKNNNELTVEDSLGNKTIKVSYNDLLNKHSYRIYNHEFLSPTLENYTNLGDIAEIKNGLATLQDKVFIINQDEVIENSKKYLIFEKNRKKHKVEKILLKKVIRVSRPKEEKYVIFPYMGTGITNGKVFKQYMEFKEKFPEAYKYLSSELSPKYQKKYGIYFGRTQGFNGYEKEKIIIPKVAYLKKEAFKVVEEGFLLSGLSIVLKSKFKNIDLKKICSYLNSEIVSNYLETSSKDYSAGYKSISSTELKLIKIPNDLI</sequence>
<reference evidence="9 10" key="1">
    <citation type="submission" date="2017-02" db="EMBL/GenBank/DDBJ databases">
        <authorList>
            <person name="Peterson S.W."/>
        </authorList>
    </citation>
    <scope>NUCLEOTIDE SEQUENCE [LARGE SCALE GENOMIC DNA]</scope>
    <source>
        <strain evidence="9">159469</strain>
    </source>
</reference>
<dbReference type="InterPro" id="IPR002052">
    <property type="entry name" value="DNA_methylase_N6_adenine_CS"/>
</dbReference>
<evidence type="ECO:0000256" key="5">
    <source>
        <dbReference type="ARBA" id="ARBA00022747"/>
    </source>
</evidence>
<organism evidence="9 10">
    <name type="scientific">Lactococcus petauri</name>
    <dbReference type="NCBI Taxonomy" id="1940789"/>
    <lineage>
        <taxon>Bacteria</taxon>
        <taxon>Bacillati</taxon>
        <taxon>Bacillota</taxon>
        <taxon>Bacilli</taxon>
        <taxon>Lactobacillales</taxon>
        <taxon>Streptococcaceae</taxon>
        <taxon>Lactococcus</taxon>
    </lineage>
</organism>
<gene>
    <name evidence="9" type="ORF">BZZ03_09490</name>
</gene>
<keyword evidence="3" id="KW-0808">Transferase</keyword>
<name>A0A252CBC3_9LACT</name>
<evidence type="ECO:0000313" key="9">
    <source>
        <dbReference type="EMBL" id="OUK03873.1"/>
    </source>
</evidence>
<dbReference type="SUPFAM" id="SSF53335">
    <property type="entry name" value="S-adenosyl-L-methionine-dependent methyltransferases"/>
    <property type="match status" value="1"/>
</dbReference>
<dbReference type="PROSITE" id="PS00092">
    <property type="entry name" value="N6_MTASE"/>
    <property type="match status" value="1"/>
</dbReference>
<dbReference type="InterPro" id="IPR029063">
    <property type="entry name" value="SAM-dependent_MTases_sf"/>
</dbReference>
<dbReference type="GO" id="GO:0003677">
    <property type="term" value="F:DNA binding"/>
    <property type="evidence" value="ECO:0007669"/>
    <property type="project" value="UniProtKB-KW"/>
</dbReference>
<comment type="catalytic activity">
    <reaction evidence="7">
        <text>a 2'-deoxyadenosine in DNA + S-adenosyl-L-methionine = an N(6)-methyl-2'-deoxyadenosine in DNA + S-adenosyl-L-homocysteine + H(+)</text>
        <dbReference type="Rhea" id="RHEA:15197"/>
        <dbReference type="Rhea" id="RHEA-COMP:12418"/>
        <dbReference type="Rhea" id="RHEA-COMP:12419"/>
        <dbReference type="ChEBI" id="CHEBI:15378"/>
        <dbReference type="ChEBI" id="CHEBI:57856"/>
        <dbReference type="ChEBI" id="CHEBI:59789"/>
        <dbReference type="ChEBI" id="CHEBI:90615"/>
        <dbReference type="ChEBI" id="CHEBI:90616"/>
        <dbReference type="EC" id="2.1.1.72"/>
    </reaction>
</comment>
<proteinExistence type="predicted"/>
<feature type="domain" description="Type II methyltransferase M.TaqI-like" evidence="8">
    <location>
        <begin position="74"/>
        <end position="220"/>
    </location>
</feature>
<evidence type="ECO:0000259" key="8">
    <source>
        <dbReference type="Pfam" id="PF07669"/>
    </source>
</evidence>
<keyword evidence="4" id="KW-0949">S-adenosyl-L-methionine</keyword>
<dbReference type="AlphaFoldDB" id="A0A252CBC3"/>
<dbReference type="GO" id="GO:0032259">
    <property type="term" value="P:methylation"/>
    <property type="evidence" value="ECO:0007669"/>
    <property type="project" value="UniProtKB-KW"/>
</dbReference>
<dbReference type="PANTHER" id="PTHR33841">
    <property type="entry name" value="DNA METHYLTRANSFERASE YEEA-RELATED"/>
    <property type="match status" value="1"/>
</dbReference>
<evidence type="ECO:0000256" key="1">
    <source>
        <dbReference type="ARBA" id="ARBA00011900"/>
    </source>
</evidence>
<dbReference type="InterPro" id="IPR011639">
    <property type="entry name" value="MethylTrfase_TaqI-like_dom"/>
</dbReference>
<evidence type="ECO:0000256" key="6">
    <source>
        <dbReference type="ARBA" id="ARBA00023125"/>
    </source>
</evidence>
<dbReference type="InterPro" id="IPR050953">
    <property type="entry name" value="N4_N6_ade-DNA_methylase"/>
</dbReference>
<comment type="caution">
    <text evidence="9">The sequence shown here is derived from an EMBL/GenBank/DDBJ whole genome shotgun (WGS) entry which is preliminary data.</text>
</comment>
<accession>A0A252CBC3</accession>